<dbReference type="Gene3D" id="3.40.50.10880">
    <property type="entry name" value="Uncharacterised protein PF01937, DUF89, domain 3"/>
    <property type="match status" value="1"/>
</dbReference>
<evidence type="ECO:0000313" key="2">
    <source>
        <dbReference type="EMBL" id="PKK88661.1"/>
    </source>
</evidence>
<dbReference type="SUPFAM" id="SSF111321">
    <property type="entry name" value="AF1104-like"/>
    <property type="match status" value="1"/>
</dbReference>
<feature type="domain" description="Damage-control phosphatase ARMT1-like metal-binding" evidence="1">
    <location>
        <begin position="16"/>
        <end position="289"/>
    </location>
</feature>
<evidence type="ECO:0000259" key="1">
    <source>
        <dbReference type="Pfam" id="PF01937"/>
    </source>
</evidence>
<dbReference type="InterPro" id="IPR036075">
    <property type="entry name" value="ARMT-1-like_metal-bd_sf"/>
</dbReference>
<dbReference type="AlphaFoldDB" id="A0A2N1PK02"/>
<dbReference type="PIRSF" id="PIRSF006593">
    <property type="entry name" value="UCP006593"/>
    <property type="match status" value="1"/>
</dbReference>
<evidence type="ECO:0000313" key="3">
    <source>
        <dbReference type="Proteomes" id="UP000233256"/>
    </source>
</evidence>
<comment type="caution">
    <text evidence="2">The sequence shown here is derived from an EMBL/GenBank/DDBJ whole genome shotgun (WGS) entry which is preliminary data.</text>
</comment>
<name>A0A2N1PK02_9BACT</name>
<dbReference type="EMBL" id="PGXC01000038">
    <property type="protein sequence ID" value="PKK88661.1"/>
    <property type="molecule type" value="Genomic_DNA"/>
</dbReference>
<sequence length="307" mass="33251">MEFVQSPGKDSVLETYLKCVPCLFSQASRACRQLGLDDDTGWQIIQQFSREFADLDMTLPPPVQGSRLYDLISRVTGRVDPYADIKVQSTVTAHELLKECRHRLVNSSDPVGAALRASAAGNIIDFGADLALGDLAGAFHEALDSDLAGGGEAAFRQSLSQLRRNGVLLMIGDNAGETVFDAFLLERIADERPDLELVYACREKPAINDAVISDCLAAGIADVAGLISSGSCIPGTWLPFCTPRFQELFRTADLVISKGQGNFETLCGEDRKIFFLLKVKCPVVSEEIGLPLRVSAFVERSGRGMAC</sequence>
<dbReference type="Proteomes" id="UP000233256">
    <property type="component" value="Unassembled WGS sequence"/>
</dbReference>
<dbReference type="InterPro" id="IPR014444">
    <property type="entry name" value="PH1575-like"/>
</dbReference>
<proteinExistence type="predicted"/>
<dbReference type="Pfam" id="PF01937">
    <property type="entry name" value="ARMT1-like_dom"/>
    <property type="match status" value="1"/>
</dbReference>
<reference evidence="2 3" key="1">
    <citation type="journal article" date="2017" name="ISME J.">
        <title>Potential for microbial H2 and metal transformations associated with novel bacteria and archaea in deep terrestrial subsurface sediments.</title>
        <authorList>
            <person name="Hernsdorf A.W."/>
            <person name="Amano Y."/>
            <person name="Miyakawa K."/>
            <person name="Ise K."/>
            <person name="Suzuki Y."/>
            <person name="Anantharaman K."/>
            <person name="Probst A."/>
            <person name="Burstein D."/>
            <person name="Thomas B.C."/>
            <person name="Banfield J.F."/>
        </authorList>
    </citation>
    <scope>NUCLEOTIDE SEQUENCE [LARGE SCALE GENOMIC DNA]</scope>
    <source>
        <strain evidence="2">HGW-Wallbacteria-1</strain>
    </source>
</reference>
<gene>
    <name evidence="2" type="ORF">CVV64_17890</name>
</gene>
<dbReference type="Gene3D" id="1.10.285.20">
    <property type="entry name" value="Uncharacterised protein PF01937, DUF89, domain 2"/>
    <property type="match status" value="1"/>
</dbReference>
<protein>
    <recommendedName>
        <fullName evidence="1">Damage-control phosphatase ARMT1-like metal-binding domain-containing protein</fullName>
    </recommendedName>
</protein>
<accession>A0A2N1PK02</accession>
<organism evidence="2 3">
    <name type="scientific">Candidatus Wallbacteria bacterium HGW-Wallbacteria-1</name>
    <dbReference type="NCBI Taxonomy" id="2013854"/>
    <lineage>
        <taxon>Bacteria</taxon>
        <taxon>Candidatus Walliibacteriota</taxon>
    </lineage>
</organism>
<dbReference type="InterPro" id="IPR002791">
    <property type="entry name" value="ARMT1-like_metal-bd"/>
</dbReference>